<feature type="compositionally biased region" description="Polar residues" evidence="5">
    <location>
        <begin position="25"/>
        <end position="41"/>
    </location>
</feature>
<dbReference type="GO" id="GO:0048870">
    <property type="term" value="P:cell motility"/>
    <property type="evidence" value="ECO:0007669"/>
    <property type="project" value="TreeGrafter"/>
</dbReference>
<gene>
    <name evidence="7" type="ORF">CERSUDRAFT_112817</name>
</gene>
<dbReference type="STRING" id="914234.M2PRB8"/>
<dbReference type="GO" id="GO:0007015">
    <property type="term" value="P:actin filament organization"/>
    <property type="evidence" value="ECO:0007669"/>
    <property type="project" value="TreeGrafter"/>
</dbReference>
<dbReference type="InterPro" id="IPR011989">
    <property type="entry name" value="ARM-like"/>
</dbReference>
<dbReference type="SUPFAM" id="SSF48371">
    <property type="entry name" value="ARM repeat"/>
    <property type="match status" value="1"/>
</dbReference>
<feature type="domain" description="ELMO" evidence="6">
    <location>
        <begin position="372"/>
        <end position="528"/>
    </location>
</feature>
<evidence type="ECO:0000256" key="5">
    <source>
        <dbReference type="SAM" id="MobiDB-lite"/>
    </source>
</evidence>
<dbReference type="InterPro" id="IPR011993">
    <property type="entry name" value="PH-like_dom_sf"/>
</dbReference>
<evidence type="ECO:0000256" key="4">
    <source>
        <dbReference type="ARBA" id="ARBA00024863"/>
    </source>
</evidence>
<evidence type="ECO:0000256" key="1">
    <source>
        <dbReference type="ARBA" id="ARBA00022703"/>
    </source>
</evidence>
<reference evidence="7 8" key="1">
    <citation type="journal article" date="2012" name="Proc. Natl. Acad. Sci. U.S.A.">
        <title>Comparative genomics of Ceriporiopsis subvermispora and Phanerochaete chrysosporium provide insight into selective ligninolysis.</title>
        <authorList>
            <person name="Fernandez-Fueyo E."/>
            <person name="Ruiz-Duenas F.J."/>
            <person name="Ferreira P."/>
            <person name="Floudas D."/>
            <person name="Hibbett D.S."/>
            <person name="Canessa P."/>
            <person name="Larrondo L.F."/>
            <person name="James T.Y."/>
            <person name="Seelenfreund D."/>
            <person name="Lobos S."/>
            <person name="Polanco R."/>
            <person name="Tello M."/>
            <person name="Honda Y."/>
            <person name="Watanabe T."/>
            <person name="Watanabe T."/>
            <person name="Ryu J.S."/>
            <person name="Kubicek C.P."/>
            <person name="Schmoll M."/>
            <person name="Gaskell J."/>
            <person name="Hammel K.E."/>
            <person name="St John F.J."/>
            <person name="Vanden Wymelenberg A."/>
            <person name="Sabat G."/>
            <person name="Splinter BonDurant S."/>
            <person name="Syed K."/>
            <person name="Yadav J.S."/>
            <person name="Doddapaneni H."/>
            <person name="Subramanian V."/>
            <person name="Lavin J.L."/>
            <person name="Oguiza J.A."/>
            <person name="Perez G."/>
            <person name="Pisabarro A.G."/>
            <person name="Ramirez L."/>
            <person name="Santoyo F."/>
            <person name="Master E."/>
            <person name="Coutinho P.M."/>
            <person name="Henrissat B."/>
            <person name="Lombard V."/>
            <person name="Magnuson J.K."/>
            <person name="Kuees U."/>
            <person name="Hori C."/>
            <person name="Igarashi K."/>
            <person name="Samejima M."/>
            <person name="Held B.W."/>
            <person name="Barry K.W."/>
            <person name="LaButti K.M."/>
            <person name="Lapidus A."/>
            <person name="Lindquist E.A."/>
            <person name="Lucas S.M."/>
            <person name="Riley R."/>
            <person name="Salamov A.A."/>
            <person name="Hoffmeister D."/>
            <person name="Schwenk D."/>
            <person name="Hadar Y."/>
            <person name="Yarden O."/>
            <person name="de Vries R.P."/>
            <person name="Wiebenga A."/>
            <person name="Stenlid J."/>
            <person name="Eastwood D."/>
            <person name="Grigoriev I.V."/>
            <person name="Berka R.M."/>
            <person name="Blanchette R.A."/>
            <person name="Kersten P."/>
            <person name="Martinez A.T."/>
            <person name="Vicuna R."/>
            <person name="Cullen D."/>
        </authorList>
    </citation>
    <scope>NUCLEOTIDE SEQUENCE [LARGE SCALE GENOMIC DNA]</scope>
    <source>
        <strain evidence="7 8">B</strain>
    </source>
</reference>
<dbReference type="Pfam" id="PF16457">
    <property type="entry name" value="PH_12"/>
    <property type="match status" value="1"/>
</dbReference>
<dbReference type="Proteomes" id="UP000016930">
    <property type="component" value="Unassembled WGS sequence"/>
</dbReference>
<dbReference type="InterPro" id="IPR001849">
    <property type="entry name" value="PH_domain"/>
</dbReference>
<evidence type="ECO:0000256" key="3">
    <source>
        <dbReference type="ARBA" id="ARBA00023036"/>
    </source>
</evidence>
<dbReference type="HOGENOM" id="CLU_009191_1_0_1"/>
<dbReference type="GO" id="GO:0005886">
    <property type="term" value="C:plasma membrane"/>
    <property type="evidence" value="ECO:0007669"/>
    <property type="project" value="TreeGrafter"/>
</dbReference>
<comment type="function">
    <text evidence="4">Involved in cytoskeletal rearrangements required for phagocytosis of apoptotic cells and cell motility. Acts in association with DOCK1 and CRK. Was initially proposed to be required in complex with DOCK1 to activate Rac Rho small GTPases. May enhance the guanine nucleotide exchange factor (GEF) activity of DOCK1.</text>
</comment>
<sequence length="791" mass="89511">MASNAPPSEEGRKVNTAATSASATNGEANGTQPKGSLIPTNNVTTKDGLTVRTRIDPALTVQDVIRQLCINLKVKEPFTMYALRDETDELVTNDNLRKKIKGKVNLKLVNAPALEAAEIVEKLVTTPTDAASALQNKDAKLGLALISLRRYIREEQFAKEFLQRDGLRELIRIIEHFQGNTLAVALTAMQNLMELDHGWDSLDDTFIFRVVQIMSSEQSLINVCRPAAAILKKLVEADPSSVPLPQVGSSRLPQILPPESVFRYGFGVVYEQMRKEKRLLETVVRRLGSADTTMAMYSMMLINSLLAHASDDRWDEFIEEIERLNVCKAVTRLMSSHTIEDLTSCILDFQANVIRVTYRKKITLVEPDIEPAHAAALDYIWTCSRLQEERDNDMHPLKWRRIGFESEDITIEFREVGVLGLDCLKCLVAKDPEFWAKVVQEQISRPEERRCPIAKASNEIVDLLSEHWAIYAPGYSTSTTFQPFFLNFQMVHALATHFFLRMWNESGAASDDFQRMVALTRSQVKVALRRENIRPWHEVEHDFLECEYRAVRDRQMQELEMEDDIMSKVPIRALRAKLHKESFEFVRQQRIHCLLEGAWFMNAIPLSTATPRDTIRRPTRPWRFLRLDNGLKYLHYVDSTAKFPVRKGLEDLPERIDVSLINEVSTGTCAPFPNFPLPRDTFDVPTSPVMASPLSFSLLTASGTSIADQIAPDQSRWADWTDGLNMLRKAGGHVASSETELFVQSLTEIGLKIKLLDLTGERIEIPSGLVAGPPPSSSDFFFSDLVYDTQV</sequence>
<feature type="region of interest" description="Disordered" evidence="5">
    <location>
        <begin position="1"/>
        <end position="41"/>
    </location>
</feature>
<dbReference type="AlphaFoldDB" id="M2PRB8"/>
<name>M2PRB8_CERS8</name>
<dbReference type="InterPro" id="IPR024574">
    <property type="entry name" value="ELMO_ARM"/>
</dbReference>
<keyword evidence="2" id="KW-0581">Phagocytosis</keyword>
<dbReference type="Pfam" id="PF11841">
    <property type="entry name" value="ELMO_ARM"/>
    <property type="match status" value="1"/>
</dbReference>
<dbReference type="Gene3D" id="1.25.10.10">
    <property type="entry name" value="Leucine-rich Repeat Variant"/>
    <property type="match status" value="1"/>
</dbReference>
<keyword evidence="1" id="KW-0053">Apoptosis</keyword>
<dbReference type="PROSITE" id="PS51335">
    <property type="entry name" value="ELMO"/>
    <property type="match status" value="1"/>
</dbReference>
<dbReference type="EMBL" id="KB445794">
    <property type="protein sequence ID" value="EMD39139.1"/>
    <property type="molecule type" value="Genomic_DNA"/>
</dbReference>
<dbReference type="Gene3D" id="2.30.29.30">
    <property type="entry name" value="Pleckstrin-homology domain (PH domain)/Phosphotyrosine-binding domain (PTB)"/>
    <property type="match status" value="1"/>
</dbReference>
<evidence type="ECO:0000256" key="2">
    <source>
        <dbReference type="ARBA" id="ARBA00022907"/>
    </source>
</evidence>
<dbReference type="Pfam" id="PF04727">
    <property type="entry name" value="ELMO_CED12"/>
    <property type="match status" value="1"/>
</dbReference>
<keyword evidence="8" id="KW-1185">Reference proteome</keyword>
<dbReference type="InterPro" id="IPR006816">
    <property type="entry name" value="ELMO_dom"/>
</dbReference>
<organism evidence="7 8">
    <name type="scientific">Ceriporiopsis subvermispora (strain B)</name>
    <name type="common">White-rot fungus</name>
    <name type="synonym">Gelatoporia subvermispora</name>
    <dbReference type="NCBI Taxonomy" id="914234"/>
    <lineage>
        <taxon>Eukaryota</taxon>
        <taxon>Fungi</taxon>
        <taxon>Dikarya</taxon>
        <taxon>Basidiomycota</taxon>
        <taxon>Agaricomycotina</taxon>
        <taxon>Agaricomycetes</taxon>
        <taxon>Polyporales</taxon>
        <taxon>Gelatoporiaceae</taxon>
        <taxon>Gelatoporia</taxon>
    </lineage>
</organism>
<dbReference type="OrthoDB" id="28413at2759"/>
<dbReference type="GO" id="GO:0017124">
    <property type="term" value="F:SH3 domain binding"/>
    <property type="evidence" value="ECO:0007669"/>
    <property type="project" value="UniProtKB-KW"/>
</dbReference>
<evidence type="ECO:0000259" key="6">
    <source>
        <dbReference type="PROSITE" id="PS51335"/>
    </source>
</evidence>
<keyword evidence="3" id="KW-0729">SH3-binding</keyword>
<evidence type="ECO:0000313" key="7">
    <source>
        <dbReference type="EMBL" id="EMD39139.1"/>
    </source>
</evidence>
<dbReference type="InterPro" id="IPR016024">
    <property type="entry name" value="ARM-type_fold"/>
</dbReference>
<protein>
    <recommendedName>
        <fullName evidence="6">ELMO domain-containing protein</fullName>
    </recommendedName>
</protein>
<dbReference type="PANTHER" id="PTHR12771:SF56">
    <property type="entry name" value="CED-12"/>
    <property type="match status" value="1"/>
</dbReference>
<accession>M2PRB8</accession>
<dbReference type="InterPro" id="IPR050868">
    <property type="entry name" value="ELMO_domain-containing"/>
</dbReference>
<evidence type="ECO:0000313" key="8">
    <source>
        <dbReference type="Proteomes" id="UP000016930"/>
    </source>
</evidence>
<dbReference type="GO" id="GO:0006915">
    <property type="term" value="P:apoptotic process"/>
    <property type="evidence" value="ECO:0007669"/>
    <property type="project" value="UniProtKB-KW"/>
</dbReference>
<dbReference type="PANTHER" id="PTHR12771">
    <property type="entry name" value="ENGULFMENT AND CELL MOTILITY"/>
    <property type="match status" value="1"/>
</dbReference>
<proteinExistence type="predicted"/>